<feature type="region of interest" description="Disordered" evidence="1">
    <location>
        <begin position="102"/>
        <end position="121"/>
    </location>
</feature>
<name>A0A1R2AXW7_9CILI</name>
<dbReference type="AlphaFoldDB" id="A0A1R2AXW7"/>
<organism evidence="2 3">
    <name type="scientific">Stentor coeruleus</name>
    <dbReference type="NCBI Taxonomy" id="5963"/>
    <lineage>
        <taxon>Eukaryota</taxon>
        <taxon>Sar</taxon>
        <taxon>Alveolata</taxon>
        <taxon>Ciliophora</taxon>
        <taxon>Postciliodesmatophora</taxon>
        <taxon>Heterotrichea</taxon>
        <taxon>Heterotrichida</taxon>
        <taxon>Stentoridae</taxon>
        <taxon>Stentor</taxon>
    </lineage>
</organism>
<proteinExistence type="predicted"/>
<dbReference type="EMBL" id="MPUH01001205">
    <property type="protein sequence ID" value="OMJ69381.1"/>
    <property type="molecule type" value="Genomic_DNA"/>
</dbReference>
<gene>
    <name evidence="2" type="ORF">SteCoe_32909</name>
</gene>
<feature type="compositionally biased region" description="Basic and acidic residues" evidence="1">
    <location>
        <begin position="110"/>
        <end position="121"/>
    </location>
</feature>
<keyword evidence="3" id="KW-1185">Reference proteome</keyword>
<protein>
    <submittedName>
        <fullName evidence="2">Uncharacterized protein</fullName>
    </submittedName>
</protein>
<evidence type="ECO:0000313" key="3">
    <source>
        <dbReference type="Proteomes" id="UP000187209"/>
    </source>
</evidence>
<evidence type="ECO:0000256" key="1">
    <source>
        <dbReference type="SAM" id="MobiDB-lite"/>
    </source>
</evidence>
<dbReference type="Proteomes" id="UP000187209">
    <property type="component" value="Unassembled WGS sequence"/>
</dbReference>
<reference evidence="2 3" key="1">
    <citation type="submission" date="2016-11" db="EMBL/GenBank/DDBJ databases">
        <title>The macronuclear genome of Stentor coeruleus: a giant cell with tiny introns.</title>
        <authorList>
            <person name="Slabodnick M."/>
            <person name="Ruby J.G."/>
            <person name="Reiff S.B."/>
            <person name="Swart E.C."/>
            <person name="Gosai S."/>
            <person name="Prabakaran S."/>
            <person name="Witkowska E."/>
            <person name="Larue G.E."/>
            <person name="Fisher S."/>
            <person name="Freeman R.M."/>
            <person name="Gunawardena J."/>
            <person name="Chu W."/>
            <person name="Stover N.A."/>
            <person name="Gregory B.D."/>
            <person name="Nowacki M."/>
            <person name="Derisi J."/>
            <person name="Roy S.W."/>
            <person name="Marshall W.F."/>
            <person name="Sood P."/>
        </authorList>
    </citation>
    <scope>NUCLEOTIDE SEQUENCE [LARGE SCALE GENOMIC DNA]</scope>
    <source>
        <strain evidence="2">WM001</strain>
    </source>
</reference>
<comment type="caution">
    <text evidence="2">The sequence shown here is derived from an EMBL/GenBank/DDBJ whole genome shotgun (WGS) entry which is preliminary data.</text>
</comment>
<evidence type="ECO:0000313" key="2">
    <source>
        <dbReference type="EMBL" id="OMJ69381.1"/>
    </source>
</evidence>
<feature type="region of interest" description="Disordered" evidence="1">
    <location>
        <begin position="72"/>
        <end position="91"/>
    </location>
</feature>
<accession>A0A1R2AXW7</accession>
<sequence>MFSIKNTGQNEFNFFPSGSFDSRKDSAEFTDMSEIKESLKSGTFHITDEISSCGTSHIITYEEFSLILSRNGSAKHTKSPNSTPKNRKLFRLDERQKDIIKQHKSSLSNEHQKNLASEDTKNPELLSNELEKMTKENDLLKIELNYCKSILNDYESCIKSLKKIFEGLKFLSETSIKTIPTFDHTNSKSTRQSLETISMYISSFSNMKSVKSVCSRDDSRKKCLKLDDIYPSILIPDSPEPPKQINLIKRQCSYLRKYEKSPNKELDNKFQIISKINPHDSSLAMQQKNFKSVSPILKSKYKALINRK</sequence>